<name>A0A849SYC7_UNCEI</name>
<proteinExistence type="predicted"/>
<dbReference type="AlphaFoldDB" id="A0A849SYC7"/>
<dbReference type="EMBL" id="JABFRW010000094">
    <property type="protein sequence ID" value="NOT34109.1"/>
    <property type="molecule type" value="Genomic_DNA"/>
</dbReference>
<sequence length="443" mass="48531">MAIDTTITGTIPQRIVLVDFDWEDADLVPRLVRHPGSSVRLVAGTRADDPGMRLAELCGLPRTTDLADLTREIFDVALVSERSPRRPQIEGLLLALGTPTLDPRAFLEGGGVSGMIPPAPHAPLALHAAAFEDAIGGENFDAIVEQALPDLLDADPLRPHARNSSRRMHVESLEDFPSAEDRGLLESALREAMLATGAGRAELHVGTVGHMEMVVQVGPDDALLKGLVALAIELGTPQVVTSVTGSEEGRVWGAWPFRTAQRRGVVAAAAMPPQTDWSAWQRTVEDLRTSWDKEDRAMAGPAFPMLPDAEMSWLERDEFVVRLELAVDRHRRDGLRFALHRLRFPMSTVAVDQLASELPAQLRDTDCICRPSSQRILLLTGGSKDQFPFLRRRILALWQRVWLELGLERPIPGISDERIEMLSADHAAGFLAGALAWLDDTGA</sequence>
<accession>A0A849SYC7</accession>
<evidence type="ECO:0000313" key="1">
    <source>
        <dbReference type="EMBL" id="NOT34109.1"/>
    </source>
</evidence>
<protein>
    <submittedName>
        <fullName evidence="1">Uncharacterized protein</fullName>
    </submittedName>
</protein>
<reference evidence="1 2" key="1">
    <citation type="submission" date="2020-04" db="EMBL/GenBank/DDBJ databases">
        <title>Metagenomic profiling of ammonia- and methane-oxidizing microorganisms in a Dutch drinking water treatment plant.</title>
        <authorList>
            <person name="Poghosyan L."/>
            <person name="Leucker S."/>
        </authorList>
    </citation>
    <scope>NUCLEOTIDE SEQUENCE [LARGE SCALE GENOMIC DNA]</scope>
    <source>
        <strain evidence="1">S-RSF-IL-03</strain>
    </source>
</reference>
<gene>
    <name evidence="1" type="ORF">HOP12_08060</name>
</gene>
<evidence type="ECO:0000313" key="2">
    <source>
        <dbReference type="Proteomes" id="UP000580839"/>
    </source>
</evidence>
<dbReference type="Proteomes" id="UP000580839">
    <property type="component" value="Unassembled WGS sequence"/>
</dbReference>
<comment type="caution">
    <text evidence="1">The sequence shown here is derived from an EMBL/GenBank/DDBJ whole genome shotgun (WGS) entry which is preliminary data.</text>
</comment>
<organism evidence="1 2">
    <name type="scientific">Eiseniibacteriota bacterium</name>
    <dbReference type="NCBI Taxonomy" id="2212470"/>
    <lineage>
        <taxon>Bacteria</taxon>
        <taxon>Candidatus Eiseniibacteriota</taxon>
    </lineage>
</organism>